<comment type="caution">
    <text evidence="2">The sequence shown here is derived from an EMBL/GenBank/DDBJ whole genome shotgun (WGS) entry which is preliminary data.</text>
</comment>
<gene>
    <name evidence="2" type="ORF">AMORRO_LOCUS10069</name>
</gene>
<accession>A0A9N9DUS6</accession>
<protein>
    <submittedName>
        <fullName evidence="2">2846_t:CDS:1</fullName>
    </submittedName>
</protein>
<dbReference type="AlphaFoldDB" id="A0A9N9DUS6"/>
<name>A0A9N9DUS6_9GLOM</name>
<dbReference type="EMBL" id="CAJVPV010010630">
    <property type="protein sequence ID" value="CAG8653316.1"/>
    <property type="molecule type" value="Genomic_DNA"/>
</dbReference>
<organism evidence="2 3">
    <name type="scientific">Acaulospora morrowiae</name>
    <dbReference type="NCBI Taxonomy" id="94023"/>
    <lineage>
        <taxon>Eukaryota</taxon>
        <taxon>Fungi</taxon>
        <taxon>Fungi incertae sedis</taxon>
        <taxon>Mucoromycota</taxon>
        <taxon>Glomeromycotina</taxon>
        <taxon>Glomeromycetes</taxon>
        <taxon>Diversisporales</taxon>
        <taxon>Acaulosporaceae</taxon>
        <taxon>Acaulospora</taxon>
    </lineage>
</organism>
<feature type="compositionally biased region" description="Polar residues" evidence="1">
    <location>
        <begin position="36"/>
        <end position="46"/>
    </location>
</feature>
<reference evidence="2" key="1">
    <citation type="submission" date="2021-06" db="EMBL/GenBank/DDBJ databases">
        <authorList>
            <person name="Kallberg Y."/>
            <person name="Tangrot J."/>
            <person name="Rosling A."/>
        </authorList>
    </citation>
    <scope>NUCLEOTIDE SEQUENCE</scope>
    <source>
        <strain evidence="2">CL551</strain>
    </source>
</reference>
<proteinExistence type="predicted"/>
<evidence type="ECO:0000256" key="1">
    <source>
        <dbReference type="SAM" id="MobiDB-lite"/>
    </source>
</evidence>
<feature type="region of interest" description="Disordered" evidence="1">
    <location>
        <begin position="1"/>
        <end position="65"/>
    </location>
</feature>
<sequence>MQIEKETSSESSAPPTPTLMQHSAKSLGKRKVTMQIEESTPESSARLTKLSAKSAKKKKSKHGKHVVGTGYKEVENHITDIPNEEFEEGPGLNIKIHNIFWKLRKIYRESNVYRLIHFCCKTSTIFTQPEFIEERKKIPNHVAKPMNRAFRRGERVSSRAYEILMGELPEEERTTSLSDEIIGARRAHELILTISELKNEQFTEDITITIAQQRDILQNKKLLSKQYNSTEIHIALLDTNINRALTGFDYRRYLCGLKEQNISLKK</sequence>
<feature type="compositionally biased region" description="Basic residues" evidence="1">
    <location>
        <begin position="54"/>
        <end position="65"/>
    </location>
</feature>
<keyword evidence="3" id="KW-1185">Reference proteome</keyword>
<evidence type="ECO:0000313" key="2">
    <source>
        <dbReference type="EMBL" id="CAG8653316.1"/>
    </source>
</evidence>
<dbReference type="Proteomes" id="UP000789342">
    <property type="component" value="Unassembled WGS sequence"/>
</dbReference>
<evidence type="ECO:0000313" key="3">
    <source>
        <dbReference type="Proteomes" id="UP000789342"/>
    </source>
</evidence>